<dbReference type="Proteomes" id="UP000010475">
    <property type="component" value="Plasmid pCYLST.01"/>
</dbReference>
<feature type="domain" description="Plasmid pRiA4b Orf3-like" evidence="1">
    <location>
        <begin position="9"/>
        <end position="67"/>
    </location>
</feature>
<name>K9X9T8_9NOST</name>
<evidence type="ECO:0000313" key="2">
    <source>
        <dbReference type="EMBL" id="AFZ28412.1"/>
    </source>
</evidence>
<evidence type="ECO:0000259" key="1">
    <source>
        <dbReference type="Pfam" id="PF07929"/>
    </source>
</evidence>
<dbReference type="OrthoDB" id="9801392at2"/>
<dbReference type="KEGG" id="csg:Cylst_6648"/>
<accession>K9X9T8</accession>
<organism evidence="2 3">
    <name type="scientific">Cylindrospermum stagnale PCC 7417</name>
    <dbReference type="NCBI Taxonomy" id="56107"/>
    <lineage>
        <taxon>Bacteria</taxon>
        <taxon>Bacillati</taxon>
        <taxon>Cyanobacteriota</taxon>
        <taxon>Cyanophyceae</taxon>
        <taxon>Nostocales</taxon>
        <taxon>Nostocaceae</taxon>
        <taxon>Cylindrospermum</taxon>
    </lineage>
</organism>
<sequence length="83" mass="9517">MSDSSEPLIYQLKIVLLGISPMIWRRIKVKSDSTIEDLHYTLQLAIGWEDIHLHHFIIHGKQYGITQPGGTVFSDRACELINK</sequence>
<dbReference type="PANTHER" id="PTHR41878">
    <property type="entry name" value="LEXA REPRESSOR-RELATED"/>
    <property type="match status" value="1"/>
</dbReference>
<gene>
    <name evidence="2" type="ORF">Cylst_6648</name>
</gene>
<dbReference type="InterPro" id="IPR024047">
    <property type="entry name" value="MM3350-like_sf"/>
</dbReference>
<dbReference type="EMBL" id="CP003643">
    <property type="protein sequence ID" value="AFZ28412.1"/>
    <property type="molecule type" value="Genomic_DNA"/>
</dbReference>
<dbReference type="AlphaFoldDB" id="K9X9T8"/>
<dbReference type="PANTHER" id="PTHR41878:SF1">
    <property type="entry name" value="TNPR PROTEIN"/>
    <property type="match status" value="1"/>
</dbReference>
<proteinExistence type="predicted"/>
<keyword evidence="2" id="KW-0614">Plasmid</keyword>
<reference evidence="2 3" key="1">
    <citation type="submission" date="2012-06" db="EMBL/GenBank/DDBJ databases">
        <title>Noncontiguous Finished plasmid 1 of genome of Cylindrospermum stagnale PCC 7417.</title>
        <authorList>
            <consortium name="US DOE Joint Genome Institute"/>
            <person name="Gugger M."/>
            <person name="Coursin T."/>
            <person name="Rippka R."/>
            <person name="Tandeau De Marsac N."/>
            <person name="Huntemann M."/>
            <person name="Wei C.-L."/>
            <person name="Han J."/>
            <person name="Detter J.C."/>
            <person name="Han C."/>
            <person name="Tapia R."/>
            <person name="Davenport K."/>
            <person name="Daligault H."/>
            <person name="Erkkila T."/>
            <person name="Gu W."/>
            <person name="Munk A.C.C."/>
            <person name="Teshima H."/>
            <person name="Xu Y."/>
            <person name="Chain P."/>
            <person name="Chen A."/>
            <person name="Krypides N."/>
            <person name="Mavromatis K."/>
            <person name="Markowitz V."/>
            <person name="Szeto E."/>
            <person name="Ivanova N."/>
            <person name="Mikhailova N."/>
            <person name="Ovchinnikova G."/>
            <person name="Pagani I."/>
            <person name="Pati A."/>
            <person name="Goodwin L."/>
            <person name="Peters L."/>
            <person name="Pitluck S."/>
            <person name="Woyke T."/>
            <person name="Kerfeld C."/>
        </authorList>
    </citation>
    <scope>NUCLEOTIDE SEQUENCE [LARGE SCALE GENOMIC DNA]</scope>
    <source>
        <strain evidence="2 3">PCC 7417</strain>
        <plasmid evidence="3">Plasmid pCYLST.01</plasmid>
    </source>
</reference>
<protein>
    <submittedName>
        <fullName evidence="2">Plasmid pRiA4b ORF-3-like protein</fullName>
    </submittedName>
</protein>
<evidence type="ECO:0000313" key="3">
    <source>
        <dbReference type="Proteomes" id="UP000010475"/>
    </source>
</evidence>
<dbReference type="Pfam" id="PF07929">
    <property type="entry name" value="PRiA4_ORF3"/>
    <property type="match status" value="1"/>
</dbReference>
<geneLocation type="plasmid" evidence="2 3">
    <name>pCYLST.01</name>
</geneLocation>
<dbReference type="RefSeq" id="WP_015328449.1">
    <property type="nucleotide sequence ID" value="NC_020050.1"/>
</dbReference>
<dbReference type="HOGENOM" id="CLU_193602_0_0_3"/>
<keyword evidence="3" id="KW-1185">Reference proteome</keyword>
<dbReference type="Gene3D" id="3.10.290.30">
    <property type="entry name" value="MM3350-like"/>
    <property type="match status" value="1"/>
</dbReference>
<dbReference type="InterPro" id="IPR012912">
    <property type="entry name" value="Plasmid_pRiA4b_Orf3-like"/>
</dbReference>
<dbReference type="SUPFAM" id="SSF159941">
    <property type="entry name" value="MM3350-like"/>
    <property type="match status" value="1"/>
</dbReference>